<dbReference type="EMBL" id="CP063356">
    <property type="protein sequence ID" value="XRP48523.1"/>
    <property type="molecule type" value="Genomic_DNA"/>
</dbReference>
<gene>
    <name evidence="1" type="ORF">AWH56_26980</name>
</gene>
<evidence type="ECO:0000313" key="1">
    <source>
        <dbReference type="EMBL" id="XRP48523.1"/>
    </source>
</evidence>
<sequence length="41" mass="4889">MSQRQIDELQRIYGGTTTKIKEEINRMHQYWCSGACHHPKL</sequence>
<dbReference type="Proteomes" id="UP000180175">
    <property type="component" value="Chromosome"/>
</dbReference>
<organism evidence="1 2">
    <name type="scientific">Anaerobacillus isosaccharinicus</name>
    <dbReference type="NCBI Taxonomy" id="1532552"/>
    <lineage>
        <taxon>Bacteria</taxon>
        <taxon>Bacillati</taxon>
        <taxon>Bacillota</taxon>
        <taxon>Bacilli</taxon>
        <taxon>Bacillales</taxon>
        <taxon>Bacillaceae</taxon>
        <taxon>Anaerobacillus</taxon>
    </lineage>
</organism>
<accession>A0AC62A4K7</accession>
<evidence type="ECO:0000313" key="2">
    <source>
        <dbReference type="Proteomes" id="UP000180175"/>
    </source>
</evidence>
<proteinExistence type="predicted"/>
<reference evidence="1 2" key="2">
    <citation type="journal article" date="2019" name="Int. J. Syst. Evol. Microbiol.">
        <title>Anaerobacillus isosaccharinicus sp. nov., an alkaliphilic bacterium which degrades isosaccharinic acid.</title>
        <authorList>
            <person name="Bassil N.M."/>
            <person name="Lloyd J.R."/>
        </authorList>
    </citation>
    <scope>NUCLEOTIDE SEQUENCE [LARGE SCALE GENOMIC DNA]</scope>
    <source>
        <strain evidence="1 2">NB2006</strain>
    </source>
</reference>
<name>A0AC62A4K7_9BACI</name>
<reference evidence="1 2" key="1">
    <citation type="journal article" date="2017" name="Genome Announc.">
        <title>Draft Genome Sequences of Four Alkaliphilic Bacteria Belonging to the Anaerobacillus Genus.</title>
        <authorList>
            <person name="Bassil N.M."/>
            <person name="Lloyd J.R."/>
        </authorList>
    </citation>
    <scope>NUCLEOTIDE SEQUENCE [LARGE SCALE GENOMIC DNA]</scope>
    <source>
        <strain evidence="1 2">NB2006</strain>
    </source>
</reference>
<keyword evidence="2" id="KW-1185">Reference proteome</keyword>
<protein>
    <submittedName>
        <fullName evidence="1">Uncharacterized protein</fullName>
    </submittedName>
</protein>